<dbReference type="Proteomes" id="UP001057402">
    <property type="component" value="Chromosome 6"/>
</dbReference>
<proteinExistence type="predicted"/>
<accession>A0ACB9QKC5</accession>
<organism evidence="1 2">
    <name type="scientific">Melastoma candidum</name>
    <dbReference type="NCBI Taxonomy" id="119954"/>
    <lineage>
        <taxon>Eukaryota</taxon>
        <taxon>Viridiplantae</taxon>
        <taxon>Streptophyta</taxon>
        <taxon>Embryophyta</taxon>
        <taxon>Tracheophyta</taxon>
        <taxon>Spermatophyta</taxon>
        <taxon>Magnoliopsida</taxon>
        <taxon>eudicotyledons</taxon>
        <taxon>Gunneridae</taxon>
        <taxon>Pentapetalae</taxon>
        <taxon>rosids</taxon>
        <taxon>malvids</taxon>
        <taxon>Myrtales</taxon>
        <taxon>Melastomataceae</taxon>
        <taxon>Melastomatoideae</taxon>
        <taxon>Melastomateae</taxon>
        <taxon>Melastoma</taxon>
    </lineage>
</organism>
<protein>
    <submittedName>
        <fullName evidence="1">Uncharacterized protein</fullName>
    </submittedName>
</protein>
<comment type="caution">
    <text evidence="1">The sequence shown here is derived from an EMBL/GenBank/DDBJ whole genome shotgun (WGS) entry which is preliminary data.</text>
</comment>
<sequence>MVVNLISGLTCRISPLWGAMKYLYRKIPEVASRKSQMYGYLLEKDKGLHMLPNLPEFPLSLSPEESLCC</sequence>
<evidence type="ECO:0000313" key="2">
    <source>
        <dbReference type="Proteomes" id="UP001057402"/>
    </source>
</evidence>
<name>A0ACB9QKC5_9MYRT</name>
<reference evidence="2" key="1">
    <citation type="journal article" date="2023" name="Front. Plant Sci.">
        <title>Chromosomal-level genome assembly of Melastoma candidum provides insights into trichome evolution.</title>
        <authorList>
            <person name="Zhong Y."/>
            <person name="Wu W."/>
            <person name="Sun C."/>
            <person name="Zou P."/>
            <person name="Liu Y."/>
            <person name="Dai S."/>
            <person name="Zhou R."/>
        </authorList>
    </citation>
    <scope>NUCLEOTIDE SEQUENCE [LARGE SCALE GENOMIC DNA]</scope>
</reference>
<evidence type="ECO:0000313" key="1">
    <source>
        <dbReference type="EMBL" id="KAI4366946.1"/>
    </source>
</evidence>
<keyword evidence="2" id="KW-1185">Reference proteome</keyword>
<gene>
    <name evidence="1" type="ORF">MLD38_022743</name>
</gene>
<dbReference type="EMBL" id="CM042885">
    <property type="protein sequence ID" value="KAI4366946.1"/>
    <property type="molecule type" value="Genomic_DNA"/>
</dbReference>